<evidence type="ECO:0000313" key="3">
    <source>
        <dbReference type="Proteomes" id="UP000234681"/>
    </source>
</evidence>
<dbReference type="AlphaFoldDB" id="A6IMN7"/>
<sequence>MASFTWSQFKHRSPQVSTACSWPKVGSPHLFSRVTSSNSRNLSKSDSQDRLDFPATAGFMCAMSPVLCATPGILCPSWR</sequence>
<organism evidence="2 3">
    <name type="scientific">Rattus norvegicus</name>
    <name type="common">Rat</name>
    <dbReference type="NCBI Taxonomy" id="10116"/>
    <lineage>
        <taxon>Eukaryota</taxon>
        <taxon>Metazoa</taxon>
        <taxon>Chordata</taxon>
        <taxon>Craniata</taxon>
        <taxon>Vertebrata</taxon>
        <taxon>Euteleostomi</taxon>
        <taxon>Mammalia</taxon>
        <taxon>Eutheria</taxon>
        <taxon>Euarchontoglires</taxon>
        <taxon>Glires</taxon>
        <taxon>Rodentia</taxon>
        <taxon>Myomorpha</taxon>
        <taxon>Muroidea</taxon>
        <taxon>Muridae</taxon>
        <taxon>Murinae</taxon>
        <taxon>Rattus</taxon>
    </lineage>
</organism>
<accession>A6IMN7</accession>
<proteinExistence type="predicted"/>
<reference evidence="2 3" key="1">
    <citation type="submission" date="2005-09" db="EMBL/GenBank/DDBJ databases">
        <authorList>
            <person name="Mural R.J."/>
            <person name="Li P.W."/>
            <person name="Adams M.D."/>
            <person name="Amanatides P.G."/>
            <person name="Baden-Tillson H."/>
            <person name="Barnstead M."/>
            <person name="Chin S.H."/>
            <person name="Dew I."/>
            <person name="Evans C.A."/>
            <person name="Ferriera S."/>
            <person name="Flanigan M."/>
            <person name="Fosler C."/>
            <person name="Glodek A."/>
            <person name="Gu Z."/>
            <person name="Holt R.A."/>
            <person name="Jennings D."/>
            <person name="Kraft C.L."/>
            <person name="Lu F."/>
            <person name="Nguyen T."/>
            <person name="Nusskern D.R."/>
            <person name="Pfannkoch C.M."/>
            <person name="Sitter C."/>
            <person name="Sutton G.G."/>
            <person name="Venter J.C."/>
            <person name="Wang Z."/>
            <person name="Woodage T."/>
            <person name="Zheng X.H."/>
            <person name="Zhong F."/>
        </authorList>
    </citation>
    <scope>NUCLEOTIDE SEQUENCE [LARGE SCALE GENOMIC DNA]</scope>
    <source>
        <strain>BN</strain>
        <strain evidence="3">Sprague-Dawley</strain>
    </source>
</reference>
<feature type="region of interest" description="Disordered" evidence="1">
    <location>
        <begin position="1"/>
        <end position="20"/>
    </location>
</feature>
<name>A6IMN7_RAT</name>
<evidence type="ECO:0000256" key="1">
    <source>
        <dbReference type="SAM" id="MobiDB-lite"/>
    </source>
</evidence>
<protein>
    <submittedName>
        <fullName evidence="2">RCG30285</fullName>
    </submittedName>
</protein>
<gene>
    <name evidence="2" type="ORF">rCG_30285</name>
</gene>
<dbReference type="EMBL" id="CH473964">
    <property type="protein sequence ID" value="EDM01552.1"/>
    <property type="molecule type" value="Genomic_DNA"/>
</dbReference>
<evidence type="ECO:0000313" key="2">
    <source>
        <dbReference type="EMBL" id="EDM01552.1"/>
    </source>
</evidence>
<dbReference type="Proteomes" id="UP000234681">
    <property type="component" value="Chromosome 4"/>
</dbReference>